<feature type="compositionally biased region" description="Pro residues" evidence="1">
    <location>
        <begin position="1"/>
        <end position="12"/>
    </location>
</feature>
<evidence type="ECO:0000256" key="1">
    <source>
        <dbReference type="SAM" id="MobiDB-lite"/>
    </source>
</evidence>
<sequence length="54" mass="5933">MRQPGGPPPQPSAGPARGALQWPDFLQRTAGNTVHHLVAFFLQIHGIEIKQTFD</sequence>
<keyword evidence="3" id="KW-1185">Reference proteome</keyword>
<reference evidence="2 3" key="1">
    <citation type="submission" date="2023-08" db="EMBL/GenBank/DDBJ databases">
        <title>Functional and genomic diversity of the sorghum phyllosphere microbiome.</title>
        <authorList>
            <person name="Shade A."/>
        </authorList>
    </citation>
    <scope>NUCLEOTIDE SEQUENCE [LARGE SCALE GENOMIC DNA]</scope>
    <source>
        <strain evidence="2 3">SORGH_AS_0335</strain>
    </source>
</reference>
<name>A0ABU1I9A6_9BURK</name>
<proteinExistence type="predicted"/>
<evidence type="ECO:0000313" key="3">
    <source>
        <dbReference type="Proteomes" id="UP001267710"/>
    </source>
</evidence>
<comment type="caution">
    <text evidence="2">The sequence shown here is derived from an EMBL/GenBank/DDBJ whole genome shotgun (WGS) entry which is preliminary data.</text>
</comment>
<dbReference type="Proteomes" id="UP001267710">
    <property type="component" value="Unassembled WGS sequence"/>
</dbReference>
<protein>
    <submittedName>
        <fullName evidence="2">Uncharacterized protein</fullName>
    </submittedName>
</protein>
<organism evidence="2 3">
    <name type="scientific">Paracidovorax wautersii</name>
    <dbReference type="NCBI Taxonomy" id="1177982"/>
    <lineage>
        <taxon>Bacteria</taxon>
        <taxon>Pseudomonadati</taxon>
        <taxon>Pseudomonadota</taxon>
        <taxon>Betaproteobacteria</taxon>
        <taxon>Burkholderiales</taxon>
        <taxon>Comamonadaceae</taxon>
        <taxon>Paracidovorax</taxon>
    </lineage>
</organism>
<feature type="region of interest" description="Disordered" evidence="1">
    <location>
        <begin position="1"/>
        <end position="22"/>
    </location>
</feature>
<dbReference type="EMBL" id="JAVIZX010000001">
    <property type="protein sequence ID" value="MDR6213407.1"/>
    <property type="molecule type" value="Genomic_DNA"/>
</dbReference>
<accession>A0ABU1I9A6</accession>
<evidence type="ECO:0000313" key="2">
    <source>
        <dbReference type="EMBL" id="MDR6213407.1"/>
    </source>
</evidence>
<gene>
    <name evidence="2" type="ORF">QE399_001096</name>
</gene>